<dbReference type="Proteomes" id="UP000218257">
    <property type="component" value="Chromosome"/>
</dbReference>
<dbReference type="eggNOG" id="COG0522">
    <property type="taxonomic scope" value="Bacteria"/>
</dbReference>
<dbReference type="InterPro" id="IPR018079">
    <property type="entry name" value="Ribosomal_uS4_CS"/>
</dbReference>
<evidence type="ECO:0000313" key="13">
    <source>
        <dbReference type="EMBL" id="WRO07828.1"/>
    </source>
</evidence>
<evidence type="ECO:0000256" key="2">
    <source>
        <dbReference type="ARBA" id="ARBA00022730"/>
    </source>
</evidence>
<dbReference type="RefSeq" id="WP_010936278.1">
    <property type="nucleotide sequence ID" value="NZ_AP017649.1"/>
</dbReference>
<dbReference type="Proteomes" id="UP000053577">
    <property type="component" value="Unassembled WGS sequence"/>
</dbReference>
<keyword evidence="5 7" id="KW-0687">Ribonucleoprotein</keyword>
<dbReference type="SMR" id="A0A0V8M566"/>
<evidence type="ECO:0000256" key="4">
    <source>
        <dbReference type="ARBA" id="ARBA00022980"/>
    </source>
</evidence>
<feature type="domain" description="Small ribosomal subunit protein uS4 N-terminal" evidence="10">
    <location>
        <begin position="3"/>
        <end position="96"/>
    </location>
</feature>
<dbReference type="InterPro" id="IPR036986">
    <property type="entry name" value="S4_RNA-bd_sf"/>
</dbReference>
<dbReference type="Gene3D" id="3.10.290.10">
    <property type="entry name" value="RNA-binding S4 domain"/>
    <property type="match status" value="1"/>
</dbReference>
<dbReference type="GO" id="GO:0015935">
    <property type="term" value="C:small ribosomal subunit"/>
    <property type="evidence" value="ECO:0007669"/>
    <property type="project" value="InterPro"/>
</dbReference>
<organism evidence="12 14">
    <name type="scientific">Dehalococcoides mccartyi</name>
    <dbReference type="NCBI Taxonomy" id="61435"/>
    <lineage>
        <taxon>Bacteria</taxon>
        <taxon>Bacillati</taxon>
        <taxon>Chloroflexota</taxon>
        <taxon>Dehalococcoidia</taxon>
        <taxon>Dehalococcoidales</taxon>
        <taxon>Dehalococcoidaceae</taxon>
        <taxon>Dehalococcoides</taxon>
    </lineage>
</organism>
<dbReference type="EMBL" id="AP017649">
    <property type="protein sequence ID" value="BAZ97017.1"/>
    <property type="molecule type" value="Genomic_DNA"/>
</dbReference>
<dbReference type="HAMAP" id="MF_01306_B">
    <property type="entry name" value="Ribosomal_uS4_B"/>
    <property type="match status" value="1"/>
</dbReference>
<dbReference type="PANTHER" id="PTHR11831">
    <property type="entry name" value="30S 40S RIBOSOMAL PROTEIN"/>
    <property type="match status" value="1"/>
</dbReference>
<dbReference type="InterPro" id="IPR005709">
    <property type="entry name" value="Ribosomal_uS4_bac-type"/>
</dbReference>
<proteinExistence type="inferred from homology"/>
<protein>
    <recommendedName>
        <fullName evidence="6 7">Small ribosomal subunit protein uS4</fullName>
    </recommendedName>
</protein>
<evidence type="ECO:0000256" key="6">
    <source>
        <dbReference type="ARBA" id="ARBA00035254"/>
    </source>
</evidence>
<evidence type="ECO:0000259" key="10">
    <source>
        <dbReference type="SMART" id="SM01390"/>
    </source>
</evidence>
<reference evidence="12 14" key="1">
    <citation type="journal article" date="2015" name="Sci. Rep.">
        <title>A comparative genomics and reductive dehalogenase gene transcription study of two chloroethene-respiring bacteria, Dehalococcoides mccartyi strains MB and 11a.</title>
        <authorList>
            <person name="Low A."/>
            <person name="Shen Z."/>
            <person name="Cheng D."/>
            <person name="Rogers M.J."/>
            <person name="Lee P.K."/>
            <person name="He J."/>
        </authorList>
    </citation>
    <scope>NUCLEOTIDE SEQUENCE [LARGE SCALE GENOMIC DNA]</scope>
    <source>
        <strain evidence="12 14">MB</strain>
    </source>
</reference>
<dbReference type="EMBL" id="JGYD01000010">
    <property type="protein sequence ID" value="KSV18689.1"/>
    <property type="molecule type" value="Genomic_DNA"/>
</dbReference>
<dbReference type="Proteomes" id="UP001327986">
    <property type="component" value="Chromosome"/>
</dbReference>
<comment type="function">
    <text evidence="7">With S5 and S12 plays an important role in translational accuracy.</text>
</comment>
<feature type="domain" description="RNA-binding S4" evidence="9">
    <location>
        <begin position="97"/>
        <end position="159"/>
    </location>
</feature>
<dbReference type="GO" id="GO:0003735">
    <property type="term" value="F:structural constituent of ribosome"/>
    <property type="evidence" value="ECO:0007669"/>
    <property type="project" value="InterPro"/>
</dbReference>
<dbReference type="GeneID" id="3230221"/>
<dbReference type="Pfam" id="PF00163">
    <property type="entry name" value="Ribosomal_S4"/>
    <property type="match status" value="1"/>
</dbReference>
<comment type="subunit">
    <text evidence="7">Part of the 30S ribosomal subunit. Contacts protein S5. The interaction surface between S4 and S5 is involved in control of translational fidelity.</text>
</comment>
<dbReference type="PROSITE" id="PS00632">
    <property type="entry name" value="RIBOSOMAL_S4"/>
    <property type="match status" value="1"/>
</dbReference>
<dbReference type="GO" id="GO:0006412">
    <property type="term" value="P:translation"/>
    <property type="evidence" value="ECO:0007669"/>
    <property type="project" value="UniProtKB-UniRule"/>
</dbReference>
<dbReference type="InterPro" id="IPR002942">
    <property type="entry name" value="S4_RNA-bd"/>
</dbReference>
<dbReference type="GO" id="GO:0042274">
    <property type="term" value="P:ribosomal small subunit biogenesis"/>
    <property type="evidence" value="ECO:0007669"/>
    <property type="project" value="TreeGrafter"/>
</dbReference>
<dbReference type="Pfam" id="PF01479">
    <property type="entry name" value="S4"/>
    <property type="match status" value="1"/>
</dbReference>
<dbReference type="InterPro" id="IPR022801">
    <property type="entry name" value="Ribosomal_uS4"/>
</dbReference>
<dbReference type="CDD" id="cd00165">
    <property type="entry name" value="S4"/>
    <property type="match status" value="1"/>
</dbReference>
<reference evidence="11 15" key="2">
    <citation type="journal article" date="2017" name="Sci. Rep.">
        <title>Isolation and genomic characterization of a Dehalococcoides strain suggests genomic rearrangement during culture.</title>
        <authorList>
            <person name="Yohda M."/>
            <person name="Ikegami K."/>
            <person name="Aita Y."/>
            <person name="Kitajima M."/>
            <person name="Takechi A."/>
            <person name="Iwamoto M."/>
            <person name="Fukuda T."/>
            <person name="Tamura N."/>
            <person name="Shibasaki J."/>
            <person name="Koike S."/>
            <person name="Komatsu D."/>
            <person name="Miyagi S."/>
            <person name="Nishimura M."/>
            <person name="Uchino Y."/>
            <person name="Shiroma A."/>
            <person name="Shimoji M."/>
            <person name="Tamotsu H."/>
            <person name="Ashimine N."/>
            <person name="Shinzato M."/>
            <person name="Ohki S."/>
            <person name="Nakano K."/>
            <person name="Teruya K."/>
            <person name="Satou K."/>
            <person name="Hirano T."/>
            <person name="Yagi O."/>
        </authorList>
    </citation>
    <scope>NUCLEOTIDE SEQUENCE [LARGE SCALE GENOMIC DNA]</scope>
    <source>
        <strain evidence="11 15">UCH-ATV1</strain>
    </source>
</reference>
<evidence type="ECO:0000313" key="11">
    <source>
        <dbReference type="EMBL" id="BAZ97017.1"/>
    </source>
</evidence>
<evidence type="ECO:0000313" key="15">
    <source>
        <dbReference type="Proteomes" id="UP000218257"/>
    </source>
</evidence>
<evidence type="ECO:0000256" key="1">
    <source>
        <dbReference type="ARBA" id="ARBA00007465"/>
    </source>
</evidence>
<dbReference type="PATRIC" id="fig|243164.10.peg.479"/>
<dbReference type="NCBIfam" id="TIGR01017">
    <property type="entry name" value="rpsD_bact"/>
    <property type="match status" value="1"/>
</dbReference>
<dbReference type="SUPFAM" id="SSF55174">
    <property type="entry name" value="Alpha-L RNA-binding motif"/>
    <property type="match status" value="1"/>
</dbReference>
<comment type="similarity">
    <text evidence="1 7 8">Belongs to the universal ribosomal protein uS4 family.</text>
</comment>
<dbReference type="PROSITE" id="PS50889">
    <property type="entry name" value="S4"/>
    <property type="match status" value="1"/>
</dbReference>
<dbReference type="NCBIfam" id="NF003717">
    <property type="entry name" value="PRK05327.1"/>
    <property type="match status" value="1"/>
</dbReference>
<evidence type="ECO:0000313" key="14">
    <source>
        <dbReference type="Proteomes" id="UP000053577"/>
    </source>
</evidence>
<dbReference type="OrthoDB" id="9803672at2"/>
<dbReference type="FunFam" id="3.10.290.10:FF:000001">
    <property type="entry name" value="30S ribosomal protein S4"/>
    <property type="match status" value="1"/>
</dbReference>
<evidence type="ECO:0000259" key="9">
    <source>
        <dbReference type="SMART" id="SM00363"/>
    </source>
</evidence>
<evidence type="ECO:0000256" key="3">
    <source>
        <dbReference type="ARBA" id="ARBA00022884"/>
    </source>
</evidence>
<keyword evidence="4 7" id="KW-0689">Ribosomal protein</keyword>
<evidence type="ECO:0000256" key="7">
    <source>
        <dbReference type="HAMAP-Rule" id="MF_01306"/>
    </source>
</evidence>
<evidence type="ECO:0000256" key="8">
    <source>
        <dbReference type="RuleBase" id="RU003699"/>
    </source>
</evidence>
<dbReference type="GO" id="GO:0019843">
    <property type="term" value="F:rRNA binding"/>
    <property type="evidence" value="ECO:0007669"/>
    <property type="project" value="UniProtKB-UniRule"/>
</dbReference>
<dbReference type="InterPro" id="IPR001912">
    <property type="entry name" value="Ribosomal_uS4_N"/>
</dbReference>
<dbReference type="Gene3D" id="1.10.1050.10">
    <property type="entry name" value="Ribosomal Protein S4 Delta 41, Chain A, domain 1"/>
    <property type="match status" value="1"/>
</dbReference>
<keyword evidence="3 7" id="KW-0694">RNA-binding</keyword>
<name>A0A0V8M566_9CHLR</name>
<sequence>MSRETGAVCRMCRRSGDKLFLKGDKCVTKCVFEKRPKAPGPQLGRPRRLSDRGQQLRHKQSIRWSYGMTERQFRRFFGLATAQPGVTGDNMMILLERRLDNVLFRLGFGTSRAQARQIVMHGHILVNGQKTDIPSYLVKEGQEITVRETSKATAYFKTLAENIEAKAIPGWLSLDRKTLSGKVISLPAAGDIDARFDAQTVVEYYSR</sequence>
<dbReference type="PANTHER" id="PTHR11831:SF4">
    <property type="entry name" value="SMALL RIBOSOMAL SUBUNIT PROTEIN US4M"/>
    <property type="match status" value="1"/>
</dbReference>
<accession>A0A0V8M566</accession>
<gene>
    <name evidence="7 13" type="primary">rpsD</name>
    <name evidence="12" type="ORF">DA01_01560</name>
    <name evidence="11" type="ORF">DEHALATV1_0389</name>
    <name evidence="13" type="ORF">VLL09_02775</name>
</gene>
<dbReference type="SMART" id="SM00363">
    <property type="entry name" value="S4"/>
    <property type="match status" value="1"/>
</dbReference>
<evidence type="ECO:0000313" key="12">
    <source>
        <dbReference type="EMBL" id="KSV18689.1"/>
    </source>
</evidence>
<evidence type="ECO:0000256" key="5">
    <source>
        <dbReference type="ARBA" id="ARBA00023274"/>
    </source>
</evidence>
<dbReference type="SMART" id="SM01390">
    <property type="entry name" value="Ribosomal_S4"/>
    <property type="match status" value="1"/>
</dbReference>
<reference evidence="13" key="3">
    <citation type="submission" date="2023-12" db="EMBL/GenBank/DDBJ databases">
        <title>Isolation of organohalide respiring bacteria Dehalococcoides mccartyi strain GPTCE1 in groundwater collected near a chemical plant in Suzhou, China.</title>
        <authorList>
            <person name="Liu G."/>
        </authorList>
    </citation>
    <scope>NUCLEOTIDE SEQUENCE</scope>
    <source>
        <strain evidence="13">GPTCE1</strain>
    </source>
</reference>
<dbReference type="EMBL" id="CP141531">
    <property type="protein sequence ID" value="WRO07828.1"/>
    <property type="molecule type" value="Genomic_DNA"/>
</dbReference>
<comment type="function">
    <text evidence="7">One of the primary rRNA binding proteins, it binds directly to 16S rRNA where it nucleates assembly of the body of the 30S subunit.</text>
</comment>
<keyword evidence="2 7" id="KW-0699">rRNA-binding</keyword>
<dbReference type="AlphaFoldDB" id="A0A0V8M566"/>